<dbReference type="Proteomes" id="UP000176974">
    <property type="component" value="Unassembled WGS sequence"/>
</dbReference>
<organism evidence="1 2">
    <name type="scientific">Candidatus Portnoybacteria bacterium RIFCSPHIGHO2_01_FULL_40_12b</name>
    <dbReference type="NCBI Taxonomy" id="1801994"/>
    <lineage>
        <taxon>Bacteria</taxon>
        <taxon>Candidatus Portnoyibacteriota</taxon>
    </lineage>
</organism>
<comment type="caution">
    <text evidence="1">The sequence shown here is derived from an EMBL/GenBank/DDBJ whole genome shotgun (WGS) entry which is preliminary data.</text>
</comment>
<evidence type="ECO:0000313" key="2">
    <source>
        <dbReference type="Proteomes" id="UP000176974"/>
    </source>
</evidence>
<dbReference type="AlphaFoldDB" id="A0A1G2FBP5"/>
<evidence type="ECO:0000313" key="1">
    <source>
        <dbReference type="EMBL" id="OGZ35489.1"/>
    </source>
</evidence>
<accession>A0A1G2FBP5</accession>
<reference evidence="1 2" key="1">
    <citation type="journal article" date="2016" name="Nat. Commun.">
        <title>Thousands of microbial genomes shed light on interconnected biogeochemical processes in an aquifer system.</title>
        <authorList>
            <person name="Anantharaman K."/>
            <person name="Brown C.T."/>
            <person name="Hug L.A."/>
            <person name="Sharon I."/>
            <person name="Castelle C.J."/>
            <person name="Probst A.J."/>
            <person name="Thomas B.C."/>
            <person name="Singh A."/>
            <person name="Wilkins M.J."/>
            <person name="Karaoz U."/>
            <person name="Brodie E.L."/>
            <person name="Williams K.H."/>
            <person name="Hubbard S.S."/>
            <person name="Banfield J.F."/>
        </authorList>
    </citation>
    <scope>NUCLEOTIDE SEQUENCE [LARGE SCALE GENOMIC DNA]</scope>
</reference>
<name>A0A1G2FBP5_9BACT</name>
<gene>
    <name evidence="1" type="ORF">A2815_00580</name>
</gene>
<protein>
    <submittedName>
        <fullName evidence="1">Uncharacterized protein</fullName>
    </submittedName>
</protein>
<dbReference type="EMBL" id="MHMY01000010">
    <property type="protein sequence ID" value="OGZ35489.1"/>
    <property type="molecule type" value="Genomic_DNA"/>
</dbReference>
<proteinExistence type="predicted"/>
<sequence length="153" mass="17705">MAQKVTRQEEEKQTLQRFIENQGKEFCLDLVSYSGIEEPCDVLYKEIKYQITYGDQKLIGEIREKTSKGEIFCGIRNISDTYAETLIHGALKNKKNKSSDKMALLIHCNFPGDYASIEVRGERLKKYFAENQDLGGKWQHIFIVFSDGNIELR</sequence>